<evidence type="ECO:0000313" key="3">
    <source>
        <dbReference type="EMBL" id="TKS52925.1"/>
    </source>
</evidence>
<keyword evidence="4" id="KW-1185">Reference proteome</keyword>
<dbReference type="Proteomes" id="UP000298681">
    <property type="component" value="Unassembled WGS sequence"/>
</dbReference>
<dbReference type="EMBL" id="SPUH01000002">
    <property type="protein sequence ID" value="TKS52925.1"/>
    <property type="molecule type" value="Genomic_DNA"/>
</dbReference>
<comment type="caution">
    <text evidence="3">The sequence shown here is derived from an EMBL/GenBank/DDBJ whole genome shotgun (WGS) entry which is preliminary data.</text>
</comment>
<organism evidence="3 4">
    <name type="scientific">Luteimonas yindakuii</name>
    <dbReference type="NCBI Taxonomy" id="2565782"/>
    <lineage>
        <taxon>Bacteria</taxon>
        <taxon>Pseudomonadati</taxon>
        <taxon>Pseudomonadota</taxon>
        <taxon>Gammaproteobacteria</taxon>
        <taxon>Lysobacterales</taxon>
        <taxon>Lysobacteraceae</taxon>
        <taxon>Luteimonas</taxon>
    </lineage>
</organism>
<reference evidence="3 4" key="1">
    <citation type="submission" date="2019-01" db="EMBL/GenBank/DDBJ databases">
        <authorList>
            <person name="Zhang S."/>
        </authorList>
    </citation>
    <scope>NUCLEOTIDE SEQUENCE [LARGE SCALE GENOMIC DNA]</scope>
    <source>
        <strain evidence="3 4">1626</strain>
    </source>
</reference>
<dbReference type="RefSeq" id="WP_134675045.1">
    <property type="nucleotide sequence ID" value="NZ_SPUH01000002.1"/>
</dbReference>
<evidence type="ECO:0000256" key="1">
    <source>
        <dbReference type="SAM" id="MobiDB-lite"/>
    </source>
</evidence>
<evidence type="ECO:0000313" key="4">
    <source>
        <dbReference type="Proteomes" id="UP000298681"/>
    </source>
</evidence>
<feature type="chain" id="PRO_5021246149" evidence="2">
    <location>
        <begin position="30"/>
        <end position="137"/>
    </location>
</feature>
<protein>
    <submittedName>
        <fullName evidence="3">Uncharacterized protein</fullName>
    </submittedName>
</protein>
<proteinExistence type="predicted"/>
<feature type="region of interest" description="Disordered" evidence="1">
    <location>
        <begin position="92"/>
        <end position="112"/>
    </location>
</feature>
<feature type="signal peptide" evidence="2">
    <location>
        <begin position="1"/>
        <end position="29"/>
    </location>
</feature>
<sequence>MPVLARWIAPLVVAVGLGAASLMPAPARASDDLVRVIVDTTDVILRGGNPHYRHGGYDDRLIVERDRYGRPVYYRHVPRNAHVVHYRGRHPVHGIPPGHRNNSRHAPSRNVRCDSRGRCTAQYYDPRYDRKSRGRRW</sequence>
<accession>A0A4Z1R2Z8</accession>
<name>A0A4Z1R2Z8_9GAMM</name>
<dbReference type="AlphaFoldDB" id="A0A4Z1R2Z8"/>
<keyword evidence="2" id="KW-0732">Signal</keyword>
<gene>
    <name evidence="3" type="ORF">E4582_11900</name>
</gene>
<evidence type="ECO:0000256" key="2">
    <source>
        <dbReference type="SAM" id="SignalP"/>
    </source>
</evidence>